<dbReference type="InterPro" id="IPR050114">
    <property type="entry name" value="UPF0173_UPF0282_UlaG_hydrolase"/>
</dbReference>
<dbReference type="PANTHER" id="PTHR43546:SF7">
    <property type="entry name" value="METALLO-BETA-LACTAMASE DOMAIN-CONTAINING PROTEIN"/>
    <property type="match status" value="1"/>
</dbReference>
<accession>A0A1I0CW86</accession>
<dbReference type="Proteomes" id="UP000183339">
    <property type="component" value="Unassembled WGS sequence"/>
</dbReference>
<dbReference type="RefSeq" id="WP_074706940.1">
    <property type="nucleotide sequence ID" value="NZ_FOHI01000004.1"/>
</dbReference>
<dbReference type="AlphaFoldDB" id="A0A1I0CW86"/>
<dbReference type="Gene3D" id="3.60.15.10">
    <property type="entry name" value="Ribonuclease Z/Hydroxyacylglutathione hydrolase-like"/>
    <property type="match status" value="1"/>
</dbReference>
<gene>
    <name evidence="1" type="ORF">SAMN05216412_104128</name>
</gene>
<organism evidence="1 2">
    <name type="scientific">Nitrosospira multiformis</name>
    <dbReference type="NCBI Taxonomy" id="1231"/>
    <lineage>
        <taxon>Bacteria</taxon>
        <taxon>Pseudomonadati</taxon>
        <taxon>Pseudomonadota</taxon>
        <taxon>Betaproteobacteria</taxon>
        <taxon>Nitrosomonadales</taxon>
        <taxon>Nitrosomonadaceae</taxon>
        <taxon>Nitrosospira</taxon>
    </lineage>
</organism>
<dbReference type="PANTHER" id="PTHR43546">
    <property type="entry name" value="UPF0173 METAL-DEPENDENT HYDROLASE MJ1163-RELATED"/>
    <property type="match status" value="1"/>
</dbReference>
<sequence>MPGRNGPPIVAKLLPKVMGSMLDFGSKNSLRSYRMYISGDMMVFDDIKDIPKRYPGVDLALLHLDGTRLLGLVTVTMNAKEGVRIMQIIIPNKAIPIHYNDYDVFKSPLSDFKEEIERAGLQEKIIYLEHGDTYKFDSEENNQSG</sequence>
<protein>
    <submittedName>
        <fullName evidence="1">Uncharacterized protein</fullName>
    </submittedName>
</protein>
<reference evidence="1 2" key="1">
    <citation type="submission" date="2016-10" db="EMBL/GenBank/DDBJ databases">
        <authorList>
            <person name="de Groot N.N."/>
        </authorList>
    </citation>
    <scope>NUCLEOTIDE SEQUENCE [LARGE SCALE GENOMIC DNA]</scope>
    <source>
        <strain evidence="1 2">Nl7</strain>
    </source>
</reference>
<proteinExistence type="predicted"/>
<dbReference type="SUPFAM" id="SSF56281">
    <property type="entry name" value="Metallo-hydrolase/oxidoreductase"/>
    <property type="match status" value="1"/>
</dbReference>
<evidence type="ECO:0000313" key="2">
    <source>
        <dbReference type="Proteomes" id="UP000183339"/>
    </source>
</evidence>
<dbReference type="EMBL" id="FOHI01000004">
    <property type="protein sequence ID" value="SET24102.1"/>
    <property type="molecule type" value="Genomic_DNA"/>
</dbReference>
<dbReference type="InterPro" id="IPR036866">
    <property type="entry name" value="RibonucZ/Hydroxyglut_hydro"/>
</dbReference>
<evidence type="ECO:0000313" key="1">
    <source>
        <dbReference type="EMBL" id="SET24102.1"/>
    </source>
</evidence>
<dbReference type="OrthoDB" id="9805728at2"/>
<name>A0A1I0CW86_9PROT</name>